<proteinExistence type="predicted"/>
<evidence type="ECO:0000313" key="1">
    <source>
        <dbReference type="EMBL" id="KXB02849.1"/>
    </source>
</evidence>
<comment type="caution">
    <text evidence="1">The sequence shown here is derived from an EMBL/GenBank/DDBJ whole genome shotgun (WGS) entry which is preliminary data.</text>
</comment>
<keyword evidence="2" id="KW-1185">Reference proteome</keyword>
<name>A0A133V8V4_9EURY</name>
<gene>
    <name evidence="1" type="ORF">AKJ43_00300</name>
</gene>
<dbReference type="AlphaFoldDB" id="A0A133V8V4"/>
<evidence type="ECO:0000313" key="2">
    <source>
        <dbReference type="Proteomes" id="UP000070400"/>
    </source>
</evidence>
<evidence type="ECO:0008006" key="3">
    <source>
        <dbReference type="Google" id="ProtNLM"/>
    </source>
</evidence>
<reference evidence="1 2" key="1">
    <citation type="journal article" date="2016" name="Sci. Rep.">
        <title>Metabolic traits of an uncultured archaeal lineage -MSBL1- from brine pools of the Red Sea.</title>
        <authorList>
            <person name="Mwirichia R."/>
            <person name="Alam I."/>
            <person name="Rashid M."/>
            <person name="Vinu M."/>
            <person name="Ba-Alawi W."/>
            <person name="Anthony Kamau A."/>
            <person name="Kamanda Ngugi D."/>
            <person name="Goker M."/>
            <person name="Klenk H.P."/>
            <person name="Bajic V."/>
            <person name="Stingl U."/>
        </authorList>
    </citation>
    <scope>NUCLEOTIDE SEQUENCE [LARGE SCALE GENOMIC DNA]</scope>
    <source>
        <strain evidence="1">SCGC-AAA261D19</strain>
    </source>
</reference>
<dbReference type="EMBL" id="LHXX01000002">
    <property type="protein sequence ID" value="KXB02849.1"/>
    <property type="molecule type" value="Genomic_DNA"/>
</dbReference>
<dbReference type="Proteomes" id="UP000070400">
    <property type="component" value="Unassembled WGS sequence"/>
</dbReference>
<protein>
    <recommendedName>
        <fullName evidence="3">DUF3795 domain-containing protein</fullName>
    </recommendedName>
</protein>
<accession>A0A133V8V4</accession>
<sequence>MGYRYLINFLAGRNKTEGGGKMPSACGLACEVCGLRDMNFCPTGGCVPGTDPEAPKKLKNFEEATGHPCAILECAIEKGVDHCTRCEEFPCDIHYNQQKIYSEDLLDMIKEMLEKVS</sequence>
<organism evidence="1 2">
    <name type="scientific">candidate division MSBL1 archaeon SCGC-AAA261D19</name>
    <dbReference type="NCBI Taxonomy" id="1698273"/>
    <lineage>
        <taxon>Archaea</taxon>
        <taxon>Methanobacteriati</taxon>
        <taxon>Methanobacteriota</taxon>
        <taxon>candidate division MSBL1</taxon>
    </lineage>
</organism>